<keyword evidence="2" id="KW-1185">Reference proteome</keyword>
<sequence>MTRRDPPVYRATAAILLDKPGINVPTPERWAACAVAPTDDLPHKLNLWTSGRHLRSRTRSVKDGVIVNGCSNQISPTNFDSMKFDDQGWHPLDLSMNKPAENCAPPVAVSSEVSCVNEELPFTVRRVTFSF</sequence>
<dbReference type="Proteomes" id="UP000267027">
    <property type="component" value="Unassembled WGS sequence"/>
</dbReference>
<reference evidence="1 2" key="2">
    <citation type="submission" date="2018-11" db="EMBL/GenBank/DDBJ databases">
        <authorList>
            <consortium name="Pathogen Informatics"/>
        </authorList>
    </citation>
    <scope>NUCLEOTIDE SEQUENCE [LARGE SCALE GENOMIC DNA]</scope>
    <source>
        <strain evidence="1 2">Costa Rica</strain>
    </source>
</reference>
<organism evidence="3">
    <name type="scientific">Angiostrongylus costaricensis</name>
    <name type="common">Nematode worm</name>
    <dbReference type="NCBI Taxonomy" id="334426"/>
    <lineage>
        <taxon>Eukaryota</taxon>
        <taxon>Metazoa</taxon>
        <taxon>Ecdysozoa</taxon>
        <taxon>Nematoda</taxon>
        <taxon>Chromadorea</taxon>
        <taxon>Rhabditida</taxon>
        <taxon>Rhabditina</taxon>
        <taxon>Rhabditomorpha</taxon>
        <taxon>Strongyloidea</taxon>
        <taxon>Metastrongylidae</taxon>
        <taxon>Angiostrongylus</taxon>
    </lineage>
</organism>
<name>A0A0R3Q2F8_ANGCS</name>
<dbReference type="AlphaFoldDB" id="A0A0R3Q2F8"/>
<proteinExistence type="predicted"/>
<protein>
    <submittedName>
        <fullName evidence="1 3">Uncharacterized protein</fullName>
    </submittedName>
</protein>
<reference evidence="3" key="1">
    <citation type="submission" date="2017-02" db="UniProtKB">
        <authorList>
            <consortium name="WormBaseParasite"/>
        </authorList>
    </citation>
    <scope>IDENTIFICATION</scope>
</reference>
<evidence type="ECO:0000313" key="3">
    <source>
        <dbReference type="WBParaSite" id="ACOC_0001325601-mRNA-1"/>
    </source>
</evidence>
<dbReference type="EMBL" id="UYYA01005688">
    <property type="protein sequence ID" value="VDM64842.1"/>
    <property type="molecule type" value="Genomic_DNA"/>
</dbReference>
<gene>
    <name evidence="1" type="ORF">ACOC_LOCUS13257</name>
</gene>
<evidence type="ECO:0000313" key="2">
    <source>
        <dbReference type="Proteomes" id="UP000267027"/>
    </source>
</evidence>
<accession>A0A0R3Q2F8</accession>
<dbReference type="WBParaSite" id="ACOC_0001325601-mRNA-1">
    <property type="protein sequence ID" value="ACOC_0001325601-mRNA-1"/>
    <property type="gene ID" value="ACOC_0001325601"/>
</dbReference>
<evidence type="ECO:0000313" key="1">
    <source>
        <dbReference type="EMBL" id="VDM64842.1"/>
    </source>
</evidence>